<protein>
    <submittedName>
        <fullName evidence="2">Uncharacterized protein</fullName>
    </submittedName>
</protein>
<evidence type="ECO:0000313" key="3">
    <source>
        <dbReference type="Proteomes" id="UP000299102"/>
    </source>
</evidence>
<proteinExistence type="predicted"/>
<accession>A0A4C1X0W9</accession>
<organism evidence="2 3">
    <name type="scientific">Eumeta variegata</name>
    <name type="common">Bagworm moth</name>
    <name type="synonym">Eumeta japonica</name>
    <dbReference type="NCBI Taxonomy" id="151549"/>
    <lineage>
        <taxon>Eukaryota</taxon>
        <taxon>Metazoa</taxon>
        <taxon>Ecdysozoa</taxon>
        <taxon>Arthropoda</taxon>
        <taxon>Hexapoda</taxon>
        <taxon>Insecta</taxon>
        <taxon>Pterygota</taxon>
        <taxon>Neoptera</taxon>
        <taxon>Endopterygota</taxon>
        <taxon>Lepidoptera</taxon>
        <taxon>Glossata</taxon>
        <taxon>Ditrysia</taxon>
        <taxon>Tineoidea</taxon>
        <taxon>Psychidae</taxon>
        <taxon>Oiketicinae</taxon>
        <taxon>Eumeta</taxon>
    </lineage>
</organism>
<dbReference type="Proteomes" id="UP000299102">
    <property type="component" value="Unassembled WGS sequence"/>
</dbReference>
<reference evidence="2 3" key="1">
    <citation type="journal article" date="2019" name="Commun. Biol.">
        <title>The bagworm genome reveals a unique fibroin gene that provides high tensile strength.</title>
        <authorList>
            <person name="Kono N."/>
            <person name="Nakamura H."/>
            <person name="Ohtoshi R."/>
            <person name="Tomita M."/>
            <person name="Numata K."/>
            <person name="Arakawa K."/>
        </authorList>
    </citation>
    <scope>NUCLEOTIDE SEQUENCE [LARGE SCALE GENOMIC DNA]</scope>
</reference>
<sequence>MLLVTMLHKWTSEKPYYGPEYGREIATSVVAFRPVSWDGECTWAAVTICFLIARLSFTSCGREFILRFSQLERNGDRRLPAEAPLAEGAGRRQSGINGRTRKRENPFYAHAGGAEGELGLLQDELVSTTISNVVLESNSKLSPAGGPRRGRHQKAFKGIARQKVDRQRVTCCGIHENYIRGFTFSIRIVTSRPRDSTPSRSSPHPPALRLCVCVRVWAMWASANCPPSALCPFNQRPRRVNASMPISESNVVRHKSIVALLSLLKITSHDTSISAGFRLRAGRGADVSLKLCMALNSHHFNEPQKPQILAKFRARSADAGRAREFSARRAHKLSLHTSVGRLISDASGRQPVAFVVLDSGDLLPQRATFTSRIE</sequence>
<dbReference type="EMBL" id="BGZK01000696">
    <property type="protein sequence ID" value="GBP56592.1"/>
    <property type="molecule type" value="Genomic_DNA"/>
</dbReference>
<keyword evidence="3" id="KW-1185">Reference proteome</keyword>
<name>A0A4C1X0W9_EUMVA</name>
<gene>
    <name evidence="2" type="ORF">EVAR_80355_1</name>
</gene>
<feature type="region of interest" description="Disordered" evidence="1">
    <location>
        <begin position="138"/>
        <end position="159"/>
    </location>
</feature>
<comment type="caution">
    <text evidence="2">The sequence shown here is derived from an EMBL/GenBank/DDBJ whole genome shotgun (WGS) entry which is preliminary data.</text>
</comment>
<dbReference type="AlphaFoldDB" id="A0A4C1X0W9"/>
<evidence type="ECO:0000256" key="1">
    <source>
        <dbReference type="SAM" id="MobiDB-lite"/>
    </source>
</evidence>
<feature type="region of interest" description="Disordered" evidence="1">
    <location>
        <begin position="79"/>
        <end position="99"/>
    </location>
</feature>
<evidence type="ECO:0000313" key="2">
    <source>
        <dbReference type="EMBL" id="GBP56592.1"/>
    </source>
</evidence>